<protein>
    <submittedName>
        <fullName evidence="1">Uncharacterized protein</fullName>
    </submittedName>
</protein>
<organism evidence="1 2">
    <name type="scientific">Pedobacter cryoconitis</name>
    <dbReference type="NCBI Taxonomy" id="188932"/>
    <lineage>
        <taxon>Bacteria</taxon>
        <taxon>Pseudomonadati</taxon>
        <taxon>Bacteroidota</taxon>
        <taxon>Sphingobacteriia</taxon>
        <taxon>Sphingobacteriales</taxon>
        <taxon>Sphingobacteriaceae</taxon>
        <taxon>Pedobacter</taxon>
    </lineage>
</organism>
<evidence type="ECO:0000313" key="2">
    <source>
        <dbReference type="Proteomes" id="UP000071561"/>
    </source>
</evidence>
<evidence type="ECO:0000313" key="1">
    <source>
        <dbReference type="EMBL" id="AMQ01070.1"/>
    </source>
</evidence>
<gene>
    <name evidence="1" type="ORF">AY601_4221</name>
</gene>
<sequence length="331" mass="38327">MIRKESLIYLQEKNVVCTMRPITSLSIFISLSLLLTACNTKAKKEKLPEHVKLDVTPVKGIRYTEVKRRFSNGLSFDTTGFQQEPSWIIQFKSADTVLAYDPAQKIMQPFHLHHDHADVFNFAKEWFRFKLISKDSLVFQRLQVNKKEIADDIRSDVNMTFYADDYIKNKLKTTAEKLQRPSKADTLFIAEMVAKATQYPDQRDSVFAGRQVVSLRARDNRITVERLSSVDKLNGRTEAYDYLYPQYKLVIPDAYKEFAYEFNVLVDEKGKMRLSYFFTNLPEFRETRKKVLEGIISVYLQNLLIIKPGSTLGVPHTSEITVDVVGRKPSK</sequence>
<dbReference type="AlphaFoldDB" id="A0A127VIF7"/>
<keyword evidence="2" id="KW-1185">Reference proteome</keyword>
<accession>A0A127VIF7</accession>
<dbReference type="EMBL" id="CP014504">
    <property type="protein sequence ID" value="AMQ01070.1"/>
    <property type="molecule type" value="Genomic_DNA"/>
</dbReference>
<dbReference type="KEGG" id="pcm:AY601_4221"/>
<dbReference type="PATRIC" id="fig|188932.3.peg.4379"/>
<name>A0A127VIF7_9SPHI</name>
<reference evidence="1 2" key="1">
    <citation type="submission" date="2016-03" db="EMBL/GenBank/DDBJ databases">
        <title>Complete genome sequence of Pedobacter cryoconitis PAMC 27485.</title>
        <authorList>
            <person name="Lee J."/>
            <person name="Kim O.-S."/>
        </authorList>
    </citation>
    <scope>NUCLEOTIDE SEQUENCE [LARGE SCALE GENOMIC DNA]</scope>
    <source>
        <strain evidence="1 2">PAMC 27485</strain>
    </source>
</reference>
<dbReference type="Proteomes" id="UP000071561">
    <property type="component" value="Chromosome"/>
</dbReference>
<proteinExistence type="predicted"/>